<dbReference type="SUPFAM" id="SSF55785">
    <property type="entry name" value="PYP-like sensor domain (PAS domain)"/>
    <property type="match status" value="1"/>
</dbReference>
<evidence type="ECO:0000313" key="2">
    <source>
        <dbReference type="EMBL" id="AXX90360.1"/>
    </source>
</evidence>
<dbReference type="InterPro" id="IPR035965">
    <property type="entry name" value="PAS-like_dom_sf"/>
</dbReference>
<evidence type="ECO:0000259" key="1">
    <source>
        <dbReference type="PROSITE" id="PS50112"/>
    </source>
</evidence>
<feature type="domain" description="PAS" evidence="1">
    <location>
        <begin position="20"/>
        <end position="71"/>
    </location>
</feature>
<accession>A0AAD0WR28</accession>
<dbReference type="InterPro" id="IPR013655">
    <property type="entry name" value="PAS_fold_3"/>
</dbReference>
<keyword evidence="3" id="KW-1185">Reference proteome</keyword>
<organism evidence="2 3">
    <name type="scientific">Arcobacter suis CECT 7833</name>
    <dbReference type="NCBI Taxonomy" id="663365"/>
    <lineage>
        <taxon>Bacteria</taxon>
        <taxon>Pseudomonadati</taxon>
        <taxon>Campylobacterota</taxon>
        <taxon>Epsilonproteobacteria</taxon>
        <taxon>Campylobacterales</taxon>
        <taxon>Arcobacteraceae</taxon>
        <taxon>Arcobacter</taxon>
    </lineage>
</organism>
<sequence length="134" mass="15344">MSAGQETILDDYAFLVSETDAKGNILFANNDFCKIAEYTLDELIGKPHSMVRHKDMPKIAFKSLWDTVQKGEVWTGYVKNATKSGGYYWVFATVYPFESCDGEKGYMSCRRKASEAEINAAVELYKQWNKEERK</sequence>
<dbReference type="CDD" id="cd00130">
    <property type="entry name" value="PAS"/>
    <property type="match status" value="1"/>
</dbReference>
<dbReference type="Proteomes" id="UP000263040">
    <property type="component" value="Chromosome"/>
</dbReference>
<reference evidence="2 3" key="1">
    <citation type="submission" date="2018-08" db="EMBL/GenBank/DDBJ databases">
        <title>Complete genome of the Arcobacter suis type strain LMG 26152.</title>
        <authorList>
            <person name="Miller W.G."/>
            <person name="Yee E."/>
            <person name="Bono J.L."/>
        </authorList>
    </citation>
    <scope>NUCLEOTIDE SEQUENCE [LARGE SCALE GENOMIC DNA]</scope>
    <source>
        <strain evidence="2 3">CECT 7833</strain>
    </source>
</reference>
<protein>
    <submittedName>
        <fullName evidence="2">PAS sensor-containing signal transduction protein</fullName>
    </submittedName>
</protein>
<dbReference type="RefSeq" id="WP_118886957.1">
    <property type="nucleotide sequence ID" value="NZ_CP032100.1"/>
</dbReference>
<dbReference type="PROSITE" id="PS50112">
    <property type="entry name" value="PAS"/>
    <property type="match status" value="1"/>
</dbReference>
<dbReference type="Pfam" id="PF08447">
    <property type="entry name" value="PAS_3"/>
    <property type="match status" value="1"/>
</dbReference>
<gene>
    <name evidence="2" type="ORF">ASUIS_1893</name>
</gene>
<name>A0AAD0WR28_9BACT</name>
<proteinExistence type="predicted"/>
<evidence type="ECO:0000313" key="3">
    <source>
        <dbReference type="Proteomes" id="UP000263040"/>
    </source>
</evidence>
<dbReference type="InterPro" id="IPR000014">
    <property type="entry name" value="PAS"/>
</dbReference>
<dbReference type="NCBIfam" id="TIGR00229">
    <property type="entry name" value="sensory_box"/>
    <property type="match status" value="1"/>
</dbReference>
<dbReference type="KEGG" id="asui:ASUIS_1893"/>
<dbReference type="EMBL" id="CP032100">
    <property type="protein sequence ID" value="AXX90360.1"/>
    <property type="molecule type" value="Genomic_DNA"/>
</dbReference>
<dbReference type="Gene3D" id="3.30.450.20">
    <property type="entry name" value="PAS domain"/>
    <property type="match status" value="1"/>
</dbReference>
<dbReference type="AlphaFoldDB" id="A0AAD0WR28"/>